<feature type="compositionally biased region" description="Polar residues" evidence="1">
    <location>
        <begin position="1"/>
        <end position="10"/>
    </location>
</feature>
<evidence type="ECO:0000313" key="3">
    <source>
        <dbReference type="Proteomes" id="UP000053144"/>
    </source>
</evidence>
<sequence>MHRASTSTHLHSPEYHDNRDHENTPRAESSMDARRHSISLFSNLGMPSLFGTYAPTPPSAHAIGGPYDNSFYFVESHNEISTSSAAYEGDEGEEHIQRQPS</sequence>
<evidence type="ECO:0000313" key="2">
    <source>
        <dbReference type="EMBL" id="KOM48267.1"/>
    </source>
</evidence>
<name>A0A0L9V078_PHAAN</name>
<proteinExistence type="predicted"/>
<feature type="region of interest" description="Disordered" evidence="1">
    <location>
        <begin position="1"/>
        <end position="34"/>
    </location>
</feature>
<dbReference type="Proteomes" id="UP000053144">
    <property type="component" value="Chromosome 7"/>
</dbReference>
<organism evidence="2 3">
    <name type="scientific">Phaseolus angularis</name>
    <name type="common">Azuki bean</name>
    <name type="synonym">Vigna angularis</name>
    <dbReference type="NCBI Taxonomy" id="3914"/>
    <lineage>
        <taxon>Eukaryota</taxon>
        <taxon>Viridiplantae</taxon>
        <taxon>Streptophyta</taxon>
        <taxon>Embryophyta</taxon>
        <taxon>Tracheophyta</taxon>
        <taxon>Spermatophyta</taxon>
        <taxon>Magnoliopsida</taxon>
        <taxon>eudicotyledons</taxon>
        <taxon>Gunneridae</taxon>
        <taxon>Pentapetalae</taxon>
        <taxon>rosids</taxon>
        <taxon>fabids</taxon>
        <taxon>Fabales</taxon>
        <taxon>Fabaceae</taxon>
        <taxon>Papilionoideae</taxon>
        <taxon>50 kb inversion clade</taxon>
        <taxon>NPAAA clade</taxon>
        <taxon>indigoferoid/millettioid clade</taxon>
        <taxon>Phaseoleae</taxon>
        <taxon>Vigna</taxon>
    </lineage>
</organism>
<evidence type="ECO:0000256" key="1">
    <source>
        <dbReference type="SAM" id="MobiDB-lite"/>
    </source>
</evidence>
<gene>
    <name evidence="2" type="ORF">LR48_Vigan07g197100</name>
</gene>
<accession>A0A0L9V078</accession>
<feature type="region of interest" description="Disordered" evidence="1">
    <location>
        <begin position="82"/>
        <end position="101"/>
    </location>
</feature>
<dbReference type="EMBL" id="CM003377">
    <property type="protein sequence ID" value="KOM48267.1"/>
    <property type="molecule type" value="Genomic_DNA"/>
</dbReference>
<dbReference type="AlphaFoldDB" id="A0A0L9V078"/>
<reference evidence="3" key="1">
    <citation type="journal article" date="2015" name="Proc. Natl. Acad. Sci. U.S.A.">
        <title>Genome sequencing of adzuki bean (Vigna angularis) provides insight into high starch and low fat accumulation and domestication.</title>
        <authorList>
            <person name="Yang K."/>
            <person name="Tian Z."/>
            <person name="Chen C."/>
            <person name="Luo L."/>
            <person name="Zhao B."/>
            <person name="Wang Z."/>
            <person name="Yu L."/>
            <person name="Li Y."/>
            <person name="Sun Y."/>
            <person name="Li W."/>
            <person name="Chen Y."/>
            <person name="Li Y."/>
            <person name="Zhang Y."/>
            <person name="Ai D."/>
            <person name="Zhao J."/>
            <person name="Shang C."/>
            <person name="Ma Y."/>
            <person name="Wu B."/>
            <person name="Wang M."/>
            <person name="Gao L."/>
            <person name="Sun D."/>
            <person name="Zhang P."/>
            <person name="Guo F."/>
            <person name="Wang W."/>
            <person name="Li Y."/>
            <person name="Wang J."/>
            <person name="Varshney R.K."/>
            <person name="Wang J."/>
            <person name="Ling H.Q."/>
            <person name="Wan P."/>
        </authorList>
    </citation>
    <scope>NUCLEOTIDE SEQUENCE</scope>
    <source>
        <strain evidence="3">cv. Jingnong 6</strain>
    </source>
</reference>
<feature type="compositionally biased region" description="Basic and acidic residues" evidence="1">
    <location>
        <begin position="11"/>
        <end position="34"/>
    </location>
</feature>
<dbReference type="Gramene" id="KOM48267">
    <property type="protein sequence ID" value="KOM48267"/>
    <property type="gene ID" value="LR48_Vigan07g197100"/>
</dbReference>
<protein>
    <submittedName>
        <fullName evidence="2">Uncharacterized protein</fullName>
    </submittedName>
</protein>